<evidence type="ECO:0000313" key="2">
    <source>
        <dbReference type="Proteomes" id="UP000023152"/>
    </source>
</evidence>
<gene>
    <name evidence="1" type="ORF">RFI_06676</name>
</gene>
<keyword evidence="2" id="KW-1185">Reference proteome</keyword>
<proteinExistence type="predicted"/>
<reference evidence="1 2" key="1">
    <citation type="journal article" date="2013" name="Curr. Biol.">
        <title>The Genome of the Foraminiferan Reticulomyxa filosa.</title>
        <authorList>
            <person name="Glockner G."/>
            <person name="Hulsmann N."/>
            <person name="Schleicher M."/>
            <person name="Noegel A.A."/>
            <person name="Eichinger L."/>
            <person name="Gallinger C."/>
            <person name="Pawlowski J."/>
            <person name="Sierra R."/>
            <person name="Euteneuer U."/>
            <person name="Pillet L."/>
            <person name="Moustafa A."/>
            <person name="Platzer M."/>
            <person name="Groth M."/>
            <person name="Szafranski K."/>
            <person name="Schliwa M."/>
        </authorList>
    </citation>
    <scope>NUCLEOTIDE SEQUENCE [LARGE SCALE GENOMIC DNA]</scope>
</reference>
<evidence type="ECO:0000313" key="1">
    <source>
        <dbReference type="EMBL" id="ETO30443.1"/>
    </source>
</evidence>
<protein>
    <submittedName>
        <fullName evidence="1">Uncharacterized protein</fullName>
    </submittedName>
</protein>
<comment type="caution">
    <text evidence="1">The sequence shown here is derived from an EMBL/GenBank/DDBJ whole genome shotgun (WGS) entry which is preliminary data.</text>
</comment>
<accession>X6NX39</accession>
<dbReference type="Proteomes" id="UP000023152">
    <property type="component" value="Unassembled WGS sequence"/>
</dbReference>
<name>X6NX39_RETFI</name>
<sequence>TKSRIGEKASQICERAWVDLLKIADNDESALEILANLLENPQCEHFNFVSNLNKHNWEGCLYCFCKQWRKANKLLIKLAMRTFPYIWKYFLLKKEINIGEQISKLELDCTWMELNEVGLISVCANKIKFDVPILLLLSLVHEQHDNCLLIRHLPAIWQFMKDPSPQNMEKMVISLTVLRVSAYEKEEEEEGTSQSYNEVFNVCNIPENSKDLLELQVMPKELEITHRHAKFDTEKSRLKGEDPMCFTFTDDNPSFDGLIRLSGKWEGRDVAVWTFLEIKSINWCNIVTRATDYVNTIEDLQAFGKDEPFGSDWHVPNKDFDFSDQKQQTAESQGYRLMKTKSTLDGRKVFLAVPFSSKAKSSKIYLSKGFIDGGLKKFIQVILCGMTNCKISERVKQNNRQMHALFESKHCIWFYNTKPRGFF</sequence>
<dbReference type="EMBL" id="ASPP01005468">
    <property type="protein sequence ID" value="ETO30443.1"/>
    <property type="molecule type" value="Genomic_DNA"/>
</dbReference>
<dbReference type="AlphaFoldDB" id="X6NX39"/>
<organism evidence="1 2">
    <name type="scientific">Reticulomyxa filosa</name>
    <dbReference type="NCBI Taxonomy" id="46433"/>
    <lineage>
        <taxon>Eukaryota</taxon>
        <taxon>Sar</taxon>
        <taxon>Rhizaria</taxon>
        <taxon>Retaria</taxon>
        <taxon>Foraminifera</taxon>
        <taxon>Monothalamids</taxon>
        <taxon>Reticulomyxidae</taxon>
        <taxon>Reticulomyxa</taxon>
    </lineage>
</organism>
<feature type="non-terminal residue" evidence="1">
    <location>
        <position position="1"/>
    </location>
</feature>